<keyword evidence="2" id="KW-1185">Reference proteome</keyword>
<gene>
    <name evidence="1" type="ORF">GCM10010347_24700</name>
</gene>
<dbReference type="EMBL" id="BMVP01000003">
    <property type="protein sequence ID" value="GHB53651.1"/>
    <property type="molecule type" value="Genomic_DNA"/>
</dbReference>
<accession>A0ABQ3ER64</accession>
<dbReference type="Proteomes" id="UP000642673">
    <property type="component" value="Unassembled WGS sequence"/>
</dbReference>
<evidence type="ECO:0000313" key="2">
    <source>
        <dbReference type="Proteomes" id="UP000642673"/>
    </source>
</evidence>
<protein>
    <submittedName>
        <fullName evidence="1">Uncharacterized protein</fullName>
    </submittedName>
</protein>
<organism evidence="1 2">
    <name type="scientific">Streptomyces cirratus</name>
    <dbReference type="NCBI Taxonomy" id="68187"/>
    <lineage>
        <taxon>Bacteria</taxon>
        <taxon>Bacillati</taxon>
        <taxon>Actinomycetota</taxon>
        <taxon>Actinomycetes</taxon>
        <taxon>Kitasatosporales</taxon>
        <taxon>Streptomycetaceae</taxon>
        <taxon>Streptomyces</taxon>
    </lineage>
</organism>
<proteinExistence type="predicted"/>
<reference evidence="2" key="1">
    <citation type="journal article" date="2019" name="Int. J. Syst. Evol. Microbiol.">
        <title>The Global Catalogue of Microorganisms (GCM) 10K type strain sequencing project: providing services to taxonomists for standard genome sequencing and annotation.</title>
        <authorList>
            <consortium name="The Broad Institute Genomics Platform"/>
            <consortium name="The Broad Institute Genome Sequencing Center for Infectious Disease"/>
            <person name="Wu L."/>
            <person name="Ma J."/>
        </authorList>
    </citation>
    <scope>NUCLEOTIDE SEQUENCE [LARGE SCALE GENOMIC DNA]</scope>
    <source>
        <strain evidence="2">JCM 4738</strain>
    </source>
</reference>
<evidence type="ECO:0000313" key="1">
    <source>
        <dbReference type="EMBL" id="GHB53651.1"/>
    </source>
</evidence>
<name>A0ABQ3ER64_9ACTN</name>
<sequence>MRASASEKAGGGVDVSYCCCMPQCLPGVGPADSRPAGTVPRTGEAFGSVGAAYGPRATVRGRRAGRILTV</sequence>
<comment type="caution">
    <text evidence="1">The sequence shown here is derived from an EMBL/GenBank/DDBJ whole genome shotgun (WGS) entry which is preliminary data.</text>
</comment>